<keyword evidence="8 9" id="KW-0807">Transducer</keyword>
<organism evidence="12 13">
    <name type="scientific">Nannospalax galili</name>
    <name type="common">Northern Israeli blind subterranean mole rat</name>
    <name type="synonym">Spalax galili</name>
    <dbReference type="NCBI Taxonomy" id="1026970"/>
    <lineage>
        <taxon>Eukaryota</taxon>
        <taxon>Metazoa</taxon>
        <taxon>Chordata</taxon>
        <taxon>Craniata</taxon>
        <taxon>Vertebrata</taxon>
        <taxon>Euteleostomi</taxon>
        <taxon>Mammalia</taxon>
        <taxon>Eutheria</taxon>
        <taxon>Euarchontoglires</taxon>
        <taxon>Glires</taxon>
        <taxon>Rodentia</taxon>
        <taxon>Myomorpha</taxon>
        <taxon>Muroidea</taxon>
        <taxon>Spalacidae</taxon>
        <taxon>Spalacinae</taxon>
        <taxon>Nannospalax</taxon>
    </lineage>
</organism>
<feature type="transmembrane region" description="Helical" evidence="10">
    <location>
        <begin position="75"/>
        <end position="98"/>
    </location>
</feature>
<accession>A0A8C6QJV2</accession>
<dbReference type="FunFam" id="1.20.1070.10:FF:000140">
    <property type="entry name" value="Mas-related G-protein coupled receptor member X2"/>
    <property type="match status" value="1"/>
</dbReference>
<dbReference type="InterPro" id="IPR000276">
    <property type="entry name" value="GPCR_Rhodpsn"/>
</dbReference>
<evidence type="ECO:0000256" key="6">
    <source>
        <dbReference type="ARBA" id="ARBA00023136"/>
    </source>
</evidence>
<evidence type="ECO:0000256" key="2">
    <source>
        <dbReference type="ARBA" id="ARBA00022475"/>
    </source>
</evidence>
<evidence type="ECO:0000259" key="11">
    <source>
        <dbReference type="PROSITE" id="PS50262"/>
    </source>
</evidence>
<protein>
    <submittedName>
        <fullName evidence="12">Mas-related G-protein coupled receptor member X2-like</fullName>
    </submittedName>
</protein>
<feature type="transmembrane region" description="Helical" evidence="10">
    <location>
        <begin position="224"/>
        <end position="249"/>
    </location>
</feature>
<dbReference type="Ensembl" id="ENSNGAT00000006900.1">
    <property type="protein sequence ID" value="ENSNGAP00000004324.1"/>
    <property type="gene ID" value="ENSNGAG00000005614.1"/>
</dbReference>
<keyword evidence="6 10" id="KW-0472">Membrane</keyword>
<dbReference type="Gene3D" id="1.20.1070.10">
    <property type="entry name" value="Rhodopsin 7-helix transmembrane proteins"/>
    <property type="match status" value="1"/>
</dbReference>
<feature type="transmembrane region" description="Helical" evidence="10">
    <location>
        <begin position="188"/>
        <end position="212"/>
    </location>
</feature>
<reference evidence="12" key="2">
    <citation type="submission" date="2025-09" db="UniProtKB">
        <authorList>
            <consortium name="Ensembl"/>
        </authorList>
    </citation>
    <scope>IDENTIFICATION</scope>
</reference>
<dbReference type="PRINTS" id="PR02108">
    <property type="entry name" value="MRGPCRFAMILY"/>
</dbReference>
<comment type="similarity">
    <text evidence="9">Belongs to the G-protein coupled receptor 1 family.</text>
</comment>
<dbReference type="GeneTree" id="ENSGT01030000234639"/>
<feature type="domain" description="G-protein coupled receptors family 1 profile" evidence="11">
    <location>
        <begin position="55"/>
        <end position="282"/>
    </location>
</feature>
<evidence type="ECO:0000256" key="7">
    <source>
        <dbReference type="ARBA" id="ARBA00023170"/>
    </source>
</evidence>
<keyword evidence="13" id="KW-1185">Reference proteome</keyword>
<dbReference type="InterPro" id="IPR017452">
    <property type="entry name" value="GPCR_Rhodpsn_7TM"/>
</dbReference>
<evidence type="ECO:0000256" key="9">
    <source>
        <dbReference type="RuleBase" id="RU000688"/>
    </source>
</evidence>
<keyword evidence="4 10" id="KW-1133">Transmembrane helix</keyword>
<dbReference type="PROSITE" id="PS00237">
    <property type="entry name" value="G_PROTEIN_RECEP_F1_1"/>
    <property type="match status" value="1"/>
</dbReference>
<dbReference type="InterPro" id="IPR026234">
    <property type="entry name" value="MRGPCRFAMILY"/>
</dbReference>
<feature type="transmembrane region" description="Helical" evidence="10">
    <location>
        <begin position="269"/>
        <end position="288"/>
    </location>
</feature>
<dbReference type="PRINTS" id="PR00237">
    <property type="entry name" value="GPCRRHODOPSN"/>
</dbReference>
<name>A0A8C6QJV2_NANGA</name>
<keyword evidence="5 9" id="KW-0297">G-protein coupled receptor</keyword>
<comment type="subcellular location">
    <subcellularLocation>
        <location evidence="1">Cell membrane</location>
        <topology evidence="1">Multi-pass membrane protein</topology>
    </subcellularLocation>
</comment>
<dbReference type="PROSITE" id="PS50262">
    <property type="entry name" value="G_PROTEIN_RECEP_F1_2"/>
    <property type="match status" value="1"/>
</dbReference>
<evidence type="ECO:0000256" key="10">
    <source>
        <dbReference type="SAM" id="Phobius"/>
    </source>
</evidence>
<feature type="transmembrane region" description="Helical" evidence="10">
    <location>
        <begin position="43"/>
        <end position="63"/>
    </location>
</feature>
<evidence type="ECO:0000256" key="3">
    <source>
        <dbReference type="ARBA" id="ARBA00022692"/>
    </source>
</evidence>
<keyword evidence="7 9" id="KW-0675">Receptor</keyword>
<evidence type="ECO:0000313" key="12">
    <source>
        <dbReference type="Ensembl" id="ENSNGAP00000004324.1"/>
    </source>
</evidence>
<evidence type="ECO:0000256" key="5">
    <source>
        <dbReference type="ARBA" id="ARBA00023040"/>
    </source>
</evidence>
<keyword evidence="3 9" id="KW-0812">Transmembrane</keyword>
<evidence type="ECO:0000313" key="13">
    <source>
        <dbReference type="Proteomes" id="UP000694381"/>
    </source>
</evidence>
<sequence length="346" mass="39346">STNGEFPSMNPAISTWGTEITAVKRYAIIRLTPCDIRSLTLDFLVLIFAVVGLAGNAIVLWLLGFGMRRDAFTVYVLNLAGADFLFLCILTVYSFYPVSNSESILVFVFIGLIFAYLVGLSMLSAISAERCLSVLWPIWYRCRRPRHASAVICALLWALSLLLSILEGKRCGSMLPSFDYDWCRASDFISAAWVIALFVVLSGSSLVLLVRIFYRPHRMPVTRLYVTIALTVLVFLLLGLPFGIEWFLLAWIEDFYFSLPCHLYGLTKFLSSVNSCVNPIIYFFVGSIRRCRFQRRHPRTFKLILQRAMQDIPEEEEGETGSSEKPGEVETVWQQLRAALLRQNWL</sequence>
<dbReference type="OMA" id="AWSINNT"/>
<dbReference type="Proteomes" id="UP000694381">
    <property type="component" value="Unassembled WGS sequence"/>
</dbReference>
<dbReference type="AlphaFoldDB" id="A0A8C6QJV2"/>
<dbReference type="Pfam" id="PF00001">
    <property type="entry name" value="7tm_1"/>
    <property type="match status" value="1"/>
</dbReference>
<gene>
    <name evidence="12" type="primary">LOC103729347</name>
</gene>
<keyword evidence="2" id="KW-1003">Cell membrane</keyword>
<feature type="transmembrane region" description="Helical" evidence="10">
    <location>
        <begin position="147"/>
        <end position="168"/>
    </location>
</feature>
<evidence type="ECO:0000256" key="1">
    <source>
        <dbReference type="ARBA" id="ARBA00004651"/>
    </source>
</evidence>
<dbReference type="PANTHER" id="PTHR11334:SF29">
    <property type="entry name" value="MAS-RELATED G-PROTEIN COUPLED RECEPTOR MEMBER X2"/>
    <property type="match status" value="1"/>
</dbReference>
<reference evidence="12" key="1">
    <citation type="submission" date="2025-08" db="UniProtKB">
        <authorList>
            <consortium name="Ensembl"/>
        </authorList>
    </citation>
    <scope>IDENTIFICATION</scope>
</reference>
<dbReference type="SUPFAM" id="SSF81321">
    <property type="entry name" value="Family A G protein-coupled receptor-like"/>
    <property type="match status" value="1"/>
</dbReference>
<evidence type="ECO:0000256" key="4">
    <source>
        <dbReference type="ARBA" id="ARBA00022989"/>
    </source>
</evidence>
<proteinExistence type="inferred from homology"/>
<feature type="transmembrane region" description="Helical" evidence="10">
    <location>
        <begin position="104"/>
        <end position="126"/>
    </location>
</feature>
<dbReference type="PANTHER" id="PTHR11334">
    <property type="entry name" value="MAS-RELATED G-PROTEIN COUPLED RECEPTOR"/>
    <property type="match status" value="1"/>
</dbReference>
<evidence type="ECO:0000256" key="8">
    <source>
        <dbReference type="ARBA" id="ARBA00023224"/>
    </source>
</evidence>
<dbReference type="GO" id="GO:0005886">
    <property type="term" value="C:plasma membrane"/>
    <property type="evidence" value="ECO:0007669"/>
    <property type="project" value="UniProtKB-SubCell"/>
</dbReference>
<dbReference type="GO" id="GO:0004930">
    <property type="term" value="F:G protein-coupled receptor activity"/>
    <property type="evidence" value="ECO:0007669"/>
    <property type="project" value="UniProtKB-KW"/>
</dbReference>